<keyword evidence="3" id="KW-1185">Reference proteome</keyword>
<dbReference type="Proteomes" id="UP000297352">
    <property type="component" value="Unassembled WGS sequence"/>
</dbReference>
<name>A0ABY2MTR2_9LEPT</name>
<dbReference type="EMBL" id="RQGI01000004">
    <property type="protein sequence ID" value="TGL75365.1"/>
    <property type="molecule type" value="Genomic_DNA"/>
</dbReference>
<feature type="domain" description="HNH endonuclease 5" evidence="1">
    <location>
        <begin position="4"/>
        <end position="56"/>
    </location>
</feature>
<comment type="caution">
    <text evidence="2">The sequence shown here is derived from an EMBL/GenBank/DDBJ whole genome shotgun (WGS) entry which is preliminary data.</text>
</comment>
<gene>
    <name evidence="2" type="ORF">EHQ60_00110</name>
</gene>
<accession>A0ABY2MTR2</accession>
<proteinExistence type="predicted"/>
<sequence length="355" mass="41444">MYKCLYCGKDDREVTFTSQEHVFPAGIGGIFQLPKGTVCDNCNTRNFSDHERDFMRNSIISLPRQFYGPGKRGSLNPNKATSSLVHLMAHTDESEERSLGFIQIGKPFQIPQFRFLGIESVNLIIAPSHGDVDNQIEDFLKVMREFTSESKFVFLTDELIEKDEAYFGFWENKYYLCSQTPSSISSVLEFLDNLRKRKFYETTQREYKIAQVESRQKFGFNINSFERVSAKIAFNGLRYLTSLEYCLQPNFQEIRNYILYGGDCKFVTIESESDHFRINEFFPMLSHRLLIFSAKEEGIIAYLNFYSSFKLIIRMSTEYSSENFFNGIICDWRNRQDMIYADYLGKIGKIFNPTI</sequence>
<evidence type="ECO:0000313" key="3">
    <source>
        <dbReference type="Proteomes" id="UP000297352"/>
    </source>
</evidence>
<protein>
    <recommendedName>
        <fullName evidence="1">HNH endonuclease 5 domain-containing protein</fullName>
    </recommendedName>
</protein>
<evidence type="ECO:0000313" key="2">
    <source>
        <dbReference type="EMBL" id="TGL75365.1"/>
    </source>
</evidence>
<organism evidence="2 3">
    <name type="scientific">Leptospira levettii</name>
    <dbReference type="NCBI Taxonomy" id="2023178"/>
    <lineage>
        <taxon>Bacteria</taxon>
        <taxon>Pseudomonadati</taxon>
        <taxon>Spirochaetota</taxon>
        <taxon>Spirochaetia</taxon>
        <taxon>Leptospirales</taxon>
        <taxon>Leptospiraceae</taxon>
        <taxon>Leptospira</taxon>
    </lineage>
</organism>
<reference evidence="3" key="1">
    <citation type="journal article" date="2019" name="PLoS Negl. Trop. Dis.">
        <title>Revisiting the worldwide diversity of Leptospira species in the environment.</title>
        <authorList>
            <person name="Vincent A.T."/>
            <person name="Schiettekatte O."/>
            <person name="Bourhy P."/>
            <person name="Veyrier F.J."/>
            <person name="Picardeau M."/>
        </authorList>
    </citation>
    <scope>NUCLEOTIDE SEQUENCE [LARGE SCALE GENOMIC DNA]</scope>
    <source>
        <strain evidence="3">201702449</strain>
    </source>
</reference>
<dbReference type="Pfam" id="PF14279">
    <property type="entry name" value="HNH_5"/>
    <property type="match status" value="1"/>
</dbReference>
<dbReference type="InterPro" id="IPR029471">
    <property type="entry name" value="HNH_5"/>
</dbReference>
<evidence type="ECO:0000259" key="1">
    <source>
        <dbReference type="Pfam" id="PF14279"/>
    </source>
</evidence>
<dbReference type="RefSeq" id="WP_135688418.1">
    <property type="nucleotide sequence ID" value="NZ_RQGI01000004.1"/>
</dbReference>